<evidence type="ECO:0000313" key="2">
    <source>
        <dbReference type="EMBL" id="MBI6874788.1"/>
    </source>
</evidence>
<dbReference type="AlphaFoldDB" id="A0A934HWW1"/>
<gene>
    <name evidence="2" type="ORF">I6U51_19135</name>
</gene>
<organism evidence="2 3">
    <name type="scientific">Clostridium aciditolerans</name>
    <dbReference type="NCBI Taxonomy" id="339861"/>
    <lineage>
        <taxon>Bacteria</taxon>
        <taxon>Bacillati</taxon>
        <taxon>Bacillota</taxon>
        <taxon>Clostridia</taxon>
        <taxon>Eubacteriales</taxon>
        <taxon>Clostridiaceae</taxon>
        <taxon>Clostridium</taxon>
    </lineage>
</organism>
<dbReference type="RefSeq" id="WP_211144166.1">
    <property type="nucleotide sequence ID" value="NZ_JAEEGB010000035.1"/>
</dbReference>
<feature type="domain" description="DOD-type homing endonuclease" evidence="1">
    <location>
        <begin position="708"/>
        <end position="768"/>
    </location>
</feature>
<accession>A0A934HWW1</accession>
<evidence type="ECO:0000259" key="1">
    <source>
        <dbReference type="PROSITE" id="PS50819"/>
    </source>
</evidence>
<dbReference type="InterPro" id="IPR004042">
    <property type="entry name" value="Intein_endonuc_central"/>
</dbReference>
<proteinExistence type="predicted"/>
<reference evidence="2" key="1">
    <citation type="submission" date="2020-12" db="EMBL/GenBank/DDBJ databases">
        <title>Clostridium thailandense sp. nov., a novel acetogenic bacterium isolated from peat land soil in Thailand.</title>
        <authorList>
            <person name="Chaikitkaew S."/>
            <person name="Birkeland N.K."/>
        </authorList>
    </citation>
    <scope>NUCLEOTIDE SEQUENCE</scope>
    <source>
        <strain evidence="2">DSM 17425</strain>
    </source>
</reference>
<dbReference type="Pfam" id="PF18934">
    <property type="entry name" value="DUF5682"/>
    <property type="match status" value="1"/>
</dbReference>
<dbReference type="Proteomes" id="UP000622687">
    <property type="component" value="Unassembled WGS sequence"/>
</dbReference>
<sequence length="829" mass="94291">MEGILRGKEMDKIEEIYKKAYDLSSNVVYFPVRHHSPACSFHLKKVIDAYKPQVILIEGPSDANSVIPYIGDEDTEAPVCIYYSYTDEKKLVTEGGEKYKCYYPFLDYSPELLAIRESKKRNILAEFIDLPYGEILINSEEGKGLRKTEEKNSYNDDYLFQKSKFINSLCEKQGCRSFNELWEMLFEIDGLKIETDSFMKNMIAFCYLSRCFESEEMLKEDGCIAREKYMASKIREFTSKYNKILVVTGGFHTSGLIQLSSENIEIKLHNISEKNIGAYAMIYSFEESDQLSGYASGMPYPAFYQRIWNNLCEEIENPYEKAVLHFIVRCGRNMRNSVGGLSTADEIEALNMAKGLQSLRSKSECGVYELQDAVRATYIKGELNMASDAPLLDLLKLLRGKGIGRLCSNAKVPPIVLDFRELCSRYKIKVNSTLKQELVLDLYKSNKHKEISEFLHRMKFLNTGFCLNVKGPDFINKKDVNLIRETWNYKWSVNLESSLIENSVYGGTVKEAVESLLLKKLSSNSSDSGAMSEGLIEAFMMGYKDIILNALSTIKDIVINDNNFYSVAECTYNIYFLHSGNILFSASQDENISKLLVQCYNKAVTLVPELYAVPEEEENKIIDKLKNLYHICLEPEFEAHIDIFNETPLPYVRGVSDSHKIRDFGFLLKEALWAIINKSSPNTALEGAALGLLLGFNEVDTSYILKKAEGYLYGTGEKFLNSAAFLKGLFSTARDVVLSEEKMIIGIDNVLKNLNEEDFLRLLPELRLSFSFFAPNEINQIGKSISEHYGISERKLFNVEAVDPEELNLAVELDKLGKEALRELGLLNE</sequence>
<keyword evidence="3" id="KW-1185">Reference proteome</keyword>
<dbReference type="GO" id="GO:0004519">
    <property type="term" value="F:endonuclease activity"/>
    <property type="evidence" value="ECO:0007669"/>
    <property type="project" value="InterPro"/>
</dbReference>
<dbReference type="InterPro" id="IPR043737">
    <property type="entry name" value="DUF5682"/>
</dbReference>
<comment type="caution">
    <text evidence="2">The sequence shown here is derived from an EMBL/GenBank/DDBJ whole genome shotgun (WGS) entry which is preliminary data.</text>
</comment>
<dbReference type="PROSITE" id="PS50819">
    <property type="entry name" value="INTEIN_ENDONUCLEASE"/>
    <property type="match status" value="1"/>
</dbReference>
<name>A0A934HWW1_9CLOT</name>
<protein>
    <recommendedName>
        <fullName evidence="1">DOD-type homing endonuclease domain-containing protein</fullName>
    </recommendedName>
</protein>
<dbReference type="EMBL" id="JAEEGB010000035">
    <property type="protein sequence ID" value="MBI6874788.1"/>
    <property type="molecule type" value="Genomic_DNA"/>
</dbReference>
<evidence type="ECO:0000313" key="3">
    <source>
        <dbReference type="Proteomes" id="UP000622687"/>
    </source>
</evidence>